<sequence length="69" mass="8000">MNCVQPLLPDCRSAHLSRVLQRSDSRFGGSSKERESLGLHALTHLAVLWFHQYQVKRSLQLWEGVIRRT</sequence>
<dbReference type="EMBL" id="CM026427">
    <property type="protein sequence ID" value="KAG0571079.1"/>
    <property type="molecule type" value="Genomic_DNA"/>
</dbReference>
<reference evidence="1 2" key="1">
    <citation type="submission" date="2020-06" db="EMBL/GenBank/DDBJ databases">
        <title>WGS assembly of Ceratodon purpureus strain R40.</title>
        <authorList>
            <person name="Carey S.B."/>
            <person name="Jenkins J."/>
            <person name="Shu S."/>
            <person name="Lovell J.T."/>
            <person name="Sreedasyam A."/>
            <person name="Maumus F."/>
            <person name="Tiley G.P."/>
            <person name="Fernandez-Pozo N."/>
            <person name="Barry K."/>
            <person name="Chen C."/>
            <person name="Wang M."/>
            <person name="Lipzen A."/>
            <person name="Daum C."/>
            <person name="Saski C.A."/>
            <person name="Payton A.C."/>
            <person name="Mcbreen J.C."/>
            <person name="Conrad R.E."/>
            <person name="Kollar L.M."/>
            <person name="Olsson S."/>
            <person name="Huttunen S."/>
            <person name="Landis J.B."/>
            <person name="Wickett N.J."/>
            <person name="Johnson M.G."/>
            <person name="Rensing S.A."/>
            <person name="Grimwood J."/>
            <person name="Schmutz J."/>
            <person name="Mcdaniel S.F."/>
        </authorList>
    </citation>
    <scope>NUCLEOTIDE SEQUENCE [LARGE SCALE GENOMIC DNA]</scope>
    <source>
        <strain evidence="1 2">R40</strain>
    </source>
</reference>
<proteinExistence type="predicted"/>
<accession>A0A8T0HJV7</accession>
<evidence type="ECO:0000313" key="2">
    <source>
        <dbReference type="Proteomes" id="UP000822688"/>
    </source>
</evidence>
<evidence type="ECO:0000313" key="1">
    <source>
        <dbReference type="EMBL" id="KAG0571079.1"/>
    </source>
</evidence>
<keyword evidence="2" id="KW-1185">Reference proteome</keyword>
<comment type="caution">
    <text evidence="1">The sequence shown here is derived from an EMBL/GenBank/DDBJ whole genome shotgun (WGS) entry which is preliminary data.</text>
</comment>
<dbReference type="Proteomes" id="UP000822688">
    <property type="component" value="Chromosome 6"/>
</dbReference>
<name>A0A8T0HJV7_CERPU</name>
<gene>
    <name evidence="1" type="ORF">KC19_6G209800</name>
</gene>
<protein>
    <submittedName>
        <fullName evidence="1">Uncharacterized protein</fullName>
    </submittedName>
</protein>
<dbReference type="AlphaFoldDB" id="A0A8T0HJV7"/>
<organism evidence="1 2">
    <name type="scientific">Ceratodon purpureus</name>
    <name type="common">Fire moss</name>
    <name type="synonym">Dicranum purpureum</name>
    <dbReference type="NCBI Taxonomy" id="3225"/>
    <lineage>
        <taxon>Eukaryota</taxon>
        <taxon>Viridiplantae</taxon>
        <taxon>Streptophyta</taxon>
        <taxon>Embryophyta</taxon>
        <taxon>Bryophyta</taxon>
        <taxon>Bryophytina</taxon>
        <taxon>Bryopsida</taxon>
        <taxon>Dicranidae</taxon>
        <taxon>Pseudoditrichales</taxon>
        <taxon>Ditrichaceae</taxon>
        <taxon>Ceratodon</taxon>
    </lineage>
</organism>